<dbReference type="SUPFAM" id="SSF55781">
    <property type="entry name" value="GAF domain-like"/>
    <property type="match status" value="1"/>
</dbReference>
<dbReference type="SUPFAM" id="SSF46785">
    <property type="entry name" value="Winged helix' DNA-binding domain"/>
    <property type="match status" value="1"/>
</dbReference>
<evidence type="ECO:0000256" key="1">
    <source>
        <dbReference type="ARBA" id="ARBA00023015"/>
    </source>
</evidence>
<keyword evidence="2" id="KW-0238">DNA-binding</keyword>
<evidence type="ECO:0000259" key="5">
    <source>
        <dbReference type="PROSITE" id="PS51078"/>
    </source>
</evidence>
<dbReference type="Gene3D" id="1.10.10.10">
    <property type="entry name" value="Winged helix-like DNA-binding domain superfamily/Winged helix DNA-binding domain"/>
    <property type="match status" value="1"/>
</dbReference>
<evidence type="ECO:0000256" key="2">
    <source>
        <dbReference type="ARBA" id="ARBA00023125"/>
    </source>
</evidence>
<organism evidence="6 7">
    <name type="scientific">Pseudonocardia alaniniphila</name>
    <dbReference type="NCBI Taxonomy" id="75291"/>
    <lineage>
        <taxon>Bacteria</taxon>
        <taxon>Bacillati</taxon>
        <taxon>Actinomycetota</taxon>
        <taxon>Actinomycetes</taxon>
        <taxon>Pseudonocardiales</taxon>
        <taxon>Pseudonocardiaceae</taxon>
        <taxon>Pseudonocardia</taxon>
    </lineage>
</organism>
<dbReference type="InterPro" id="IPR036388">
    <property type="entry name" value="WH-like_DNA-bd_sf"/>
</dbReference>
<dbReference type="PANTHER" id="PTHR30136:SF24">
    <property type="entry name" value="HTH-TYPE TRANSCRIPTIONAL REPRESSOR ALLR"/>
    <property type="match status" value="1"/>
</dbReference>
<dbReference type="Gene3D" id="3.30.450.40">
    <property type="match status" value="1"/>
</dbReference>
<evidence type="ECO:0000313" key="7">
    <source>
        <dbReference type="Proteomes" id="UP001299970"/>
    </source>
</evidence>
<reference evidence="6 7" key="1">
    <citation type="submission" date="2022-03" db="EMBL/GenBank/DDBJ databases">
        <title>Pseudonocardia alaer sp. nov., a novel actinomycete isolated from reed forest soil.</title>
        <authorList>
            <person name="Wang L."/>
        </authorList>
    </citation>
    <scope>NUCLEOTIDE SEQUENCE [LARGE SCALE GENOMIC DNA]</scope>
    <source>
        <strain evidence="6 7">Y-16303</strain>
    </source>
</reference>
<sequence>MGEQSGPTLIQSVQRALRLLEVVAERDGRAPAKELARATGLPLPTTYHLLRTLTHEGYLQRLDDGSYVLGHRIDVVRSHGTAARGVARARPALEWLRDELCSAVYLARHVDGEIVVVEIIDSPRAPRIDLWVGIHHAAHATALGKSILGQLTAADREDYLARHPLHDLTPRTVVDRRRLRDRLPAPDALAVDDEEYAVGVCCLAAPVTTVDGVGALGVVTSPGALRRPDVPRQTLRACAARVSRALTIE</sequence>
<dbReference type="InterPro" id="IPR029016">
    <property type="entry name" value="GAF-like_dom_sf"/>
</dbReference>
<protein>
    <submittedName>
        <fullName evidence="6">IclR family transcriptional regulator</fullName>
    </submittedName>
</protein>
<dbReference type="InterPro" id="IPR005471">
    <property type="entry name" value="Tscrpt_reg_IclR_N"/>
</dbReference>
<dbReference type="PROSITE" id="PS51077">
    <property type="entry name" value="HTH_ICLR"/>
    <property type="match status" value="1"/>
</dbReference>
<keyword evidence="3" id="KW-0804">Transcription</keyword>
<evidence type="ECO:0000256" key="3">
    <source>
        <dbReference type="ARBA" id="ARBA00023163"/>
    </source>
</evidence>
<feature type="domain" description="IclR-ED" evidence="5">
    <location>
        <begin position="71"/>
        <end position="248"/>
    </location>
</feature>
<dbReference type="SMART" id="SM00346">
    <property type="entry name" value="HTH_ICLR"/>
    <property type="match status" value="1"/>
</dbReference>
<dbReference type="EMBL" id="JAKXMK010000028">
    <property type="protein sequence ID" value="MCH6169759.1"/>
    <property type="molecule type" value="Genomic_DNA"/>
</dbReference>
<evidence type="ECO:0000259" key="4">
    <source>
        <dbReference type="PROSITE" id="PS51077"/>
    </source>
</evidence>
<dbReference type="Proteomes" id="UP001299970">
    <property type="component" value="Unassembled WGS sequence"/>
</dbReference>
<keyword evidence="1" id="KW-0805">Transcription regulation</keyword>
<dbReference type="InterPro" id="IPR014757">
    <property type="entry name" value="Tscrpt_reg_IclR_C"/>
</dbReference>
<dbReference type="InterPro" id="IPR050707">
    <property type="entry name" value="HTH_MetabolicPath_Reg"/>
</dbReference>
<dbReference type="InterPro" id="IPR036390">
    <property type="entry name" value="WH_DNA-bd_sf"/>
</dbReference>
<dbReference type="PROSITE" id="PS51078">
    <property type="entry name" value="ICLR_ED"/>
    <property type="match status" value="1"/>
</dbReference>
<comment type="caution">
    <text evidence="6">The sequence shown here is derived from an EMBL/GenBank/DDBJ whole genome shotgun (WGS) entry which is preliminary data.</text>
</comment>
<dbReference type="RefSeq" id="WP_241040399.1">
    <property type="nucleotide sequence ID" value="NZ_BAAAJF010000014.1"/>
</dbReference>
<proteinExistence type="predicted"/>
<dbReference type="Pfam" id="PF09339">
    <property type="entry name" value="HTH_IclR"/>
    <property type="match status" value="1"/>
</dbReference>
<dbReference type="Pfam" id="PF01614">
    <property type="entry name" value="IclR_C"/>
    <property type="match status" value="1"/>
</dbReference>
<dbReference type="PANTHER" id="PTHR30136">
    <property type="entry name" value="HELIX-TURN-HELIX TRANSCRIPTIONAL REGULATOR, ICLR FAMILY"/>
    <property type="match status" value="1"/>
</dbReference>
<name>A0ABS9TMJ6_9PSEU</name>
<feature type="domain" description="HTH iclR-type" evidence="4">
    <location>
        <begin position="10"/>
        <end position="71"/>
    </location>
</feature>
<accession>A0ABS9TMJ6</accession>
<evidence type="ECO:0000313" key="6">
    <source>
        <dbReference type="EMBL" id="MCH6169759.1"/>
    </source>
</evidence>
<gene>
    <name evidence="6" type="ORF">MMF94_29000</name>
</gene>
<keyword evidence="7" id="KW-1185">Reference proteome</keyword>